<dbReference type="SFLD" id="SFLDS00003">
    <property type="entry name" value="Haloacid_Dehalogenase"/>
    <property type="match status" value="1"/>
</dbReference>
<gene>
    <name evidence="6" type="ORF">CCMP2556_LOCUS50736</name>
</gene>
<dbReference type="InterPro" id="IPR011611">
    <property type="entry name" value="PfkB_dom"/>
</dbReference>
<name>A0ABP0S9B0_9DINO</name>
<dbReference type="Pfam" id="PF17207">
    <property type="entry name" value="MCM_OB"/>
    <property type="match status" value="1"/>
</dbReference>
<organism evidence="6 7">
    <name type="scientific">Durusdinium trenchii</name>
    <dbReference type="NCBI Taxonomy" id="1381693"/>
    <lineage>
        <taxon>Eukaryota</taxon>
        <taxon>Sar</taxon>
        <taxon>Alveolata</taxon>
        <taxon>Dinophyceae</taxon>
        <taxon>Suessiales</taxon>
        <taxon>Symbiodiniaceae</taxon>
        <taxon>Durusdinium</taxon>
    </lineage>
</organism>
<dbReference type="InterPro" id="IPR008048">
    <property type="entry name" value="MCM5"/>
</dbReference>
<evidence type="ECO:0000313" key="6">
    <source>
        <dbReference type="EMBL" id="CAK9108952.1"/>
    </source>
</evidence>
<dbReference type="SUPFAM" id="SSF56784">
    <property type="entry name" value="HAD-like"/>
    <property type="match status" value="1"/>
</dbReference>
<dbReference type="SUPFAM" id="SSF50249">
    <property type="entry name" value="Nucleic acid-binding proteins"/>
    <property type="match status" value="1"/>
</dbReference>
<dbReference type="PRINTS" id="PR01661">
    <property type="entry name" value="MCMPROTEIN5"/>
</dbReference>
<keyword evidence="2 4" id="KW-0067">ATP-binding</keyword>
<dbReference type="PANTHER" id="PTHR11630:SF42">
    <property type="entry name" value="DNA REPLICATION LICENSING FACTOR MCM5"/>
    <property type="match status" value="1"/>
</dbReference>
<dbReference type="Gene3D" id="1.10.150.240">
    <property type="entry name" value="Putative phosphatase, domain 2"/>
    <property type="match status" value="1"/>
</dbReference>
<dbReference type="Pfam" id="PF00702">
    <property type="entry name" value="Hydrolase"/>
    <property type="match status" value="1"/>
</dbReference>
<dbReference type="InterPro" id="IPR029056">
    <property type="entry name" value="Ribokinase-like"/>
</dbReference>
<dbReference type="Pfam" id="PF00294">
    <property type="entry name" value="PfkB"/>
    <property type="match status" value="1"/>
</dbReference>
<dbReference type="Gene3D" id="2.40.50.140">
    <property type="entry name" value="Nucleic acid-binding proteins"/>
    <property type="match status" value="1"/>
</dbReference>
<protein>
    <recommendedName>
        <fullName evidence="5">MCM C-terminal AAA(+) ATPase domain-containing protein</fullName>
    </recommendedName>
</protein>
<dbReference type="InterPro" id="IPR027417">
    <property type="entry name" value="P-loop_NTPase"/>
</dbReference>
<comment type="caution">
    <text evidence="6">The sequence shown here is derived from an EMBL/GenBank/DDBJ whole genome shotgun (WGS) entry which is preliminary data.</text>
</comment>
<dbReference type="InterPro" id="IPR012340">
    <property type="entry name" value="NA-bd_OB-fold"/>
</dbReference>
<keyword evidence="1 4" id="KW-0547">Nucleotide-binding</keyword>
<dbReference type="Pfam" id="PF17855">
    <property type="entry name" value="MCM_lid"/>
    <property type="match status" value="1"/>
</dbReference>
<dbReference type="Gene3D" id="3.40.50.1000">
    <property type="entry name" value="HAD superfamily/HAD-like"/>
    <property type="match status" value="1"/>
</dbReference>
<evidence type="ECO:0000256" key="4">
    <source>
        <dbReference type="RuleBase" id="RU004070"/>
    </source>
</evidence>
<evidence type="ECO:0000256" key="3">
    <source>
        <dbReference type="ARBA" id="ARBA00023125"/>
    </source>
</evidence>
<dbReference type="EMBL" id="CAXAMN010027151">
    <property type="protein sequence ID" value="CAK9108952.1"/>
    <property type="molecule type" value="Genomic_DNA"/>
</dbReference>
<accession>A0ABP0S9B0</accession>
<dbReference type="CDD" id="cd07505">
    <property type="entry name" value="HAD_BPGM-like"/>
    <property type="match status" value="1"/>
</dbReference>
<dbReference type="InterPro" id="IPR023214">
    <property type="entry name" value="HAD_sf"/>
</dbReference>
<dbReference type="InterPro" id="IPR031327">
    <property type="entry name" value="MCM"/>
</dbReference>
<dbReference type="PANTHER" id="PTHR11630">
    <property type="entry name" value="DNA REPLICATION LICENSING FACTOR MCM FAMILY MEMBER"/>
    <property type="match status" value="1"/>
</dbReference>
<dbReference type="NCBIfam" id="TIGR01509">
    <property type="entry name" value="HAD-SF-IA-v3"/>
    <property type="match status" value="1"/>
</dbReference>
<dbReference type="Gene3D" id="3.40.50.300">
    <property type="entry name" value="P-loop containing nucleotide triphosphate hydrolases"/>
    <property type="match status" value="1"/>
</dbReference>
<dbReference type="PRINTS" id="PR01657">
    <property type="entry name" value="MCMFAMILY"/>
</dbReference>
<dbReference type="PROSITE" id="PS50051">
    <property type="entry name" value="MCM_2"/>
    <property type="match status" value="1"/>
</dbReference>
<evidence type="ECO:0000256" key="1">
    <source>
        <dbReference type="ARBA" id="ARBA00022741"/>
    </source>
</evidence>
<dbReference type="InterPro" id="IPR001208">
    <property type="entry name" value="MCM_dom"/>
</dbReference>
<dbReference type="InterPro" id="IPR006439">
    <property type="entry name" value="HAD-SF_hydro_IA"/>
</dbReference>
<evidence type="ECO:0000256" key="2">
    <source>
        <dbReference type="ARBA" id="ARBA00022840"/>
    </source>
</evidence>
<dbReference type="Gene3D" id="2.20.28.10">
    <property type="match status" value="1"/>
</dbReference>
<evidence type="ECO:0000313" key="7">
    <source>
        <dbReference type="Proteomes" id="UP001642484"/>
    </source>
</evidence>
<dbReference type="Gene3D" id="3.30.1110.10">
    <property type="match status" value="1"/>
</dbReference>
<proteinExistence type="inferred from homology"/>
<keyword evidence="3 4" id="KW-0238">DNA-binding</keyword>
<dbReference type="Pfam" id="PF00493">
    <property type="entry name" value="MCM"/>
    <property type="match status" value="1"/>
</dbReference>
<comment type="similarity">
    <text evidence="4">Belongs to the MCM family.</text>
</comment>
<dbReference type="SUPFAM" id="SSF53613">
    <property type="entry name" value="Ribokinase-like"/>
    <property type="match status" value="1"/>
</dbReference>
<feature type="domain" description="MCM C-terminal AAA(+) ATPase" evidence="5">
    <location>
        <begin position="805"/>
        <end position="1014"/>
    </location>
</feature>
<dbReference type="InterPro" id="IPR033762">
    <property type="entry name" value="MCM_OB"/>
</dbReference>
<dbReference type="SFLD" id="SFLDG01129">
    <property type="entry name" value="C1.5:_HAD__Beta-PGM__Phosphata"/>
    <property type="match status" value="1"/>
</dbReference>
<reference evidence="6 7" key="1">
    <citation type="submission" date="2024-02" db="EMBL/GenBank/DDBJ databases">
        <authorList>
            <person name="Chen Y."/>
            <person name="Shah S."/>
            <person name="Dougan E. K."/>
            <person name="Thang M."/>
            <person name="Chan C."/>
        </authorList>
    </citation>
    <scope>NUCLEOTIDE SEQUENCE [LARGE SCALE GENOMIC DNA]</scope>
</reference>
<dbReference type="InterPro" id="IPR041562">
    <property type="entry name" value="MCM_lid"/>
</dbReference>
<dbReference type="Gene3D" id="3.40.1190.20">
    <property type="match status" value="1"/>
</dbReference>
<sequence>MDFKAVIFDLDGVLVDTEGATCAWIAQLLQPHDLLWTSDLHRHIAGTVKFFPQRCLELLEVSEVRRAELLEVLPSRLTSPEYSKFVAERMTIKAGAVALVQRLRTLQIPLALCTSRRSDGLEALMELRSDLTDLLEGLKVRVVGAIDPRNGQQMKGKPDPEVYQVCAEILGLKASECVVFEDAPSGICSAKAAGCFTIAVPESWMVGDAAAEEVFASADLRLPSLESLHETELWESLFGHLPPLLLALGNPTVDVIAVIEDLEAALQNFGLSVGSEATGFDDAQKLALAEMAQHHAGARTCAGGAAMNALRVASWAGHRRAAFIGAIGTDSGGLLIQQVLEDAGILPLLKKVPGKTGVCGVLVDGHTRDRTLSMVRAAASMLDVAWLEMPQVSCLVKEASMIYITSFVLTSQPRLAAAQALAQSAFDKGAWLCMNLSSAGLLPRVKDALIELLPKSHYLFSNSAELQAWAKLLGWSDPEPVELIRRLVAMLQPEGFAVVTAGAHPTMVAHRGEVQLFPVPNKTSAALNTAPQVSMNDFSESEDGVILHHNLINRPTEFVKLCEKALQDLYREFIQEEDVPGKVPLMQLALKTDANLDGTLGTTKPKMIRDLTSDQVEKLVVIQGIVASVKTPRDKVRKVVLKCSNCENVEEVTVESGFTAAHVPSGCKGSALRNGNYEKCPQNSFVAVGDLCEYAPDQSIRLQELPEHVPVGEMPRSIELCAQMYDVDRCTPGTRLTCIGIFCATERAAGDKLSRGRNQGTNTVKYSYIQVLGLQLAQGNQGQGALEITKDEEEQFDHMAKDPEIREMIFKSIAPAICASEKDSINQVKRAIACQLFGGARKLLPSGNRLRGDINVLLLGDPGTAKSQFLKFAHQVAPIAVYTSGKGSSAAGLTAAIVKDGGGFTLEGGAMVLADNGLVCIDEFDKMDEKDRVSIHEAMEQQTISIAKAGMTTMLNTRCSVLAAANPRFGSYDDLSNTADQMDFQTTILSRFDMMFLVKDVRDPERDYKLAKHLVALHSGAQHEEHLVPFTTQQLRKYIAYCRTKCSPRITQDGAEVLKNHYVGIRKAMKSEKATIPITVRQLEAIVRIAESLAKMEMKEAADVSHVEEALRLFTVSTLDSANRDRNGVGIDVLSDEDKKELMEAEEAIRRLVPRGGRKNKFLLEQQLVSLGGVAEQTARRAIHLMTRRGELEEKANNTLKRCE</sequence>
<dbReference type="SUPFAM" id="SSF52540">
    <property type="entry name" value="P-loop containing nucleoside triphosphate hydrolases"/>
    <property type="match status" value="1"/>
</dbReference>
<dbReference type="InterPro" id="IPR023198">
    <property type="entry name" value="PGP-like_dom2"/>
</dbReference>
<evidence type="ECO:0000259" key="5">
    <source>
        <dbReference type="PROSITE" id="PS50051"/>
    </source>
</evidence>
<keyword evidence="7" id="KW-1185">Reference proteome</keyword>
<dbReference type="InterPro" id="IPR036412">
    <property type="entry name" value="HAD-like_sf"/>
</dbReference>
<dbReference type="Proteomes" id="UP001642484">
    <property type="component" value="Unassembled WGS sequence"/>
</dbReference>
<dbReference type="SMART" id="SM00350">
    <property type="entry name" value="MCM"/>
    <property type="match status" value="1"/>
</dbReference>